<dbReference type="AlphaFoldDB" id="A0A6C0E0T5"/>
<evidence type="ECO:0000313" key="2">
    <source>
        <dbReference type="EMBL" id="QHT22358.1"/>
    </source>
</evidence>
<protein>
    <submittedName>
        <fullName evidence="2">Uncharacterized protein</fullName>
    </submittedName>
</protein>
<evidence type="ECO:0000256" key="1">
    <source>
        <dbReference type="SAM" id="MobiDB-lite"/>
    </source>
</evidence>
<feature type="region of interest" description="Disordered" evidence="1">
    <location>
        <begin position="142"/>
        <end position="170"/>
    </location>
</feature>
<sequence>MTSIQDKLGYIPSKKTDGLYATLMETSGEENESWLYFIRVEGNEENLQHLQKQLEKVDWYILDDLSTFDLELEHPVSAQTAKEMSKLDLNHTSFHRKFDGILKKIDLDFNKKDGNETKICKTFDILGYGQIEDFIDDEDLDEEDLVSEDDTENESVDSESGSENEGVEEKKVDLKKILKEKKLLNKKE</sequence>
<name>A0A6C0E0T5_9ZZZZ</name>
<proteinExistence type="predicted"/>
<organism evidence="2">
    <name type="scientific">viral metagenome</name>
    <dbReference type="NCBI Taxonomy" id="1070528"/>
    <lineage>
        <taxon>unclassified sequences</taxon>
        <taxon>metagenomes</taxon>
        <taxon>organismal metagenomes</taxon>
    </lineage>
</organism>
<feature type="compositionally biased region" description="Acidic residues" evidence="1">
    <location>
        <begin position="142"/>
        <end position="166"/>
    </location>
</feature>
<reference evidence="2" key="1">
    <citation type="journal article" date="2020" name="Nature">
        <title>Giant virus diversity and host interactions through global metagenomics.</title>
        <authorList>
            <person name="Schulz F."/>
            <person name="Roux S."/>
            <person name="Paez-Espino D."/>
            <person name="Jungbluth S."/>
            <person name="Walsh D.A."/>
            <person name="Denef V.J."/>
            <person name="McMahon K.D."/>
            <person name="Konstantinidis K.T."/>
            <person name="Eloe-Fadrosh E.A."/>
            <person name="Kyrpides N.C."/>
            <person name="Woyke T."/>
        </authorList>
    </citation>
    <scope>NUCLEOTIDE SEQUENCE</scope>
    <source>
        <strain evidence="2">GVMAG-M-3300023179-111</strain>
    </source>
</reference>
<accession>A0A6C0E0T5</accession>
<dbReference type="EMBL" id="MN739709">
    <property type="protein sequence ID" value="QHT22358.1"/>
    <property type="molecule type" value="Genomic_DNA"/>
</dbReference>